<evidence type="ECO:0000256" key="1">
    <source>
        <dbReference type="SAM" id="MobiDB-lite"/>
    </source>
</evidence>
<keyword evidence="4" id="KW-1185">Reference proteome</keyword>
<dbReference type="OrthoDB" id="20982at2759"/>
<proteinExistence type="predicted"/>
<accession>A0A9D4ZHW6</accession>
<dbReference type="EMBL" id="JABFUD020000008">
    <property type="protein sequence ID" value="KAI5076074.1"/>
    <property type="molecule type" value="Genomic_DNA"/>
</dbReference>
<name>A0A9D4ZHW6_ADICA</name>
<evidence type="ECO:0000259" key="2">
    <source>
        <dbReference type="Pfam" id="PF15296"/>
    </source>
</evidence>
<feature type="domain" description="Codanin-1 C-terminal" evidence="2">
    <location>
        <begin position="780"/>
        <end position="910"/>
    </location>
</feature>
<protein>
    <recommendedName>
        <fullName evidence="2">Codanin-1 C-terminal domain-containing protein</fullName>
    </recommendedName>
</protein>
<dbReference type="InterPro" id="IPR040031">
    <property type="entry name" value="Codanin-1"/>
</dbReference>
<evidence type="ECO:0000313" key="3">
    <source>
        <dbReference type="EMBL" id="KAI5076074.1"/>
    </source>
</evidence>
<sequence>MTEGAGAGGVDFCVIQLLLQEDDEFFRVLVSWISGKAVEDSSLSDKLKQTNRLSFAISFLNYVRSESDTILAQEVDYNHGKHELASSPRDISPRVESGFVEEPHEGNSIARHCISAMKESSYDAEFPALGASHSNVLQQSNQVPKKHKRRVNPTPLENPTVDSAFVLAELDFSKENLSSNFEARSLASRKVDMDVLMQQCSGHKPRPNLIKAAKLNSKESLYAGEKLQIAANDTSKSMRHLKAAIKSWIIPDRTLLRLRRFANVHSKLVTEKMVPSLMAELQFLLHLLTLKQGAEPYGERHSVEDNLFRCSDSCSIYSCFVMEHLEKIVESVGEPLLSVLVQHPLINHHSPTFLMRMKESLARHQASALRSFKPYKLSDVYSNCSKSAVFAMPVSLPFQADRDSRNNFKTREAQKLYNNREQCRDHFYSILKEASLFQNSFEHTVDEARLKTQENTKTLMSVLAVENYPWFTDMFMEHLTQVAVCGETDPVVTDLARQDIMKLQKLHDRITIRNKNKPMRSSLPHALGSKAYTSNVAAIMAKPSSDKWNDLTVEKGKEAESDLTILYPPSLRVYIWILEAADSHRLSMQMKWSLKSKIFKLAEIQQAQDAVGIASVLTQRVLSLKALASLLGFLSFSLLIGSSSHGHDWEMCWSDLPINVMETLEKAVVTETVLLNLPWVLDYLHLIRVNNKTFSIPIFQRALQAVHNVYNYAILDPNDENFGVPSMCILAFLDRFFDNTNFPAYSASIDQTVAKPGKLYDWTADVGSTNICHRLDRMKGLIDNTFIQQCCPSLMELRLLLAGSEGGLSSLNNASKPHGETVRSVRKITPLHDPSSFHILDRGSSLGLCDASISAEEFSLIALQRNFFQQRQELQRLVDFVIDTTAVNASRAASLKCVPPILEEAMESLKVVLAQKYQVLSCKEGSFQQELEVEAAAENVILSSIQKALSSAMEYAKGHAMERASRALELLANQDESPHVLGIAANIAADTAGLAACKKTLANISSDIRKYVTQEIESWRQRCKMVMKLEEKLQEQAAVVSVDMGTEIQRLSSTTKKSTAALEVRQPDPAKMQLRGLEHEGFLVNRLVRSCAQVVNLCADNVQLHDRRYELRVKLAAISNFLETLLSSRSEQIPGGFDLYIYGNLESHQMSDFVTLGSEKVSVDAQFRIERGLIKRAIALALYLCLQLPMESMGYDDEILSKCICGSPSICQLENEIKLLSRSVMCCSKLSEHEKTGIEEEKTSETEEETRTKRVSDCQMENYLGNFMTSLVGMWRMLIECGICDASFLISEFLSLRRWSLSLHSEPWKASKWWFQAVKHGIAAVLIEILRMDGTDKSAYYVFKRFVLETLQMKRKESRDVIPVNEKCQNLRVTLFAVVDAICVNIGGIE</sequence>
<comment type="caution">
    <text evidence="3">The sequence shown here is derived from an EMBL/GenBank/DDBJ whole genome shotgun (WGS) entry which is preliminary data.</text>
</comment>
<feature type="region of interest" description="Disordered" evidence="1">
    <location>
        <begin position="136"/>
        <end position="157"/>
    </location>
</feature>
<dbReference type="PANTHER" id="PTHR28678">
    <property type="entry name" value="CODANIN-1"/>
    <property type="match status" value="1"/>
</dbReference>
<dbReference type="GO" id="GO:0006325">
    <property type="term" value="P:chromatin organization"/>
    <property type="evidence" value="ECO:0007669"/>
    <property type="project" value="TreeGrafter"/>
</dbReference>
<organism evidence="3 4">
    <name type="scientific">Adiantum capillus-veneris</name>
    <name type="common">Maidenhair fern</name>
    <dbReference type="NCBI Taxonomy" id="13818"/>
    <lineage>
        <taxon>Eukaryota</taxon>
        <taxon>Viridiplantae</taxon>
        <taxon>Streptophyta</taxon>
        <taxon>Embryophyta</taxon>
        <taxon>Tracheophyta</taxon>
        <taxon>Polypodiopsida</taxon>
        <taxon>Polypodiidae</taxon>
        <taxon>Polypodiales</taxon>
        <taxon>Pteridineae</taxon>
        <taxon>Pteridaceae</taxon>
        <taxon>Vittarioideae</taxon>
        <taxon>Adiantum</taxon>
    </lineage>
</organism>
<dbReference type="PANTHER" id="PTHR28678:SF1">
    <property type="entry name" value="CODANIN-1"/>
    <property type="match status" value="1"/>
</dbReference>
<dbReference type="InterPro" id="IPR028171">
    <property type="entry name" value="Codanin-1_C"/>
</dbReference>
<dbReference type="Pfam" id="PF15296">
    <property type="entry name" value="Codanin-1_C"/>
    <property type="match status" value="1"/>
</dbReference>
<gene>
    <name evidence="3" type="ORF">GOP47_0008139</name>
</gene>
<reference evidence="3" key="1">
    <citation type="submission" date="2021-01" db="EMBL/GenBank/DDBJ databases">
        <title>Adiantum capillus-veneris genome.</title>
        <authorList>
            <person name="Fang Y."/>
            <person name="Liao Q."/>
        </authorList>
    </citation>
    <scope>NUCLEOTIDE SEQUENCE</scope>
    <source>
        <strain evidence="3">H3</strain>
        <tissue evidence="3">Leaf</tissue>
    </source>
</reference>
<evidence type="ECO:0000313" key="4">
    <source>
        <dbReference type="Proteomes" id="UP000886520"/>
    </source>
</evidence>
<dbReference type="GO" id="GO:0005634">
    <property type="term" value="C:nucleus"/>
    <property type="evidence" value="ECO:0007669"/>
    <property type="project" value="TreeGrafter"/>
</dbReference>
<dbReference type="Proteomes" id="UP000886520">
    <property type="component" value="Chromosome 8"/>
</dbReference>